<name>A0ACC6P099_9BURK</name>
<evidence type="ECO:0000313" key="2">
    <source>
        <dbReference type="Proteomes" id="UP001364695"/>
    </source>
</evidence>
<reference evidence="1" key="1">
    <citation type="submission" date="2023-10" db="EMBL/GenBank/DDBJ databases">
        <title>Amphibacter perezi, gen. nov., sp. nov. a novel taxa of the family Comamonadaceae, class Betaproteobacteria isolated from the skin microbiota of Pelophylax perezi from different populations.</title>
        <authorList>
            <person name="Costa S."/>
            <person name="Proenca D.N."/>
            <person name="Lopes I."/>
            <person name="Morais P.V."/>
        </authorList>
    </citation>
    <scope>NUCLEOTIDE SEQUENCE</scope>
    <source>
        <strain evidence="1">SL12-8</strain>
    </source>
</reference>
<keyword evidence="2" id="KW-1185">Reference proteome</keyword>
<protein>
    <submittedName>
        <fullName evidence="1">DUF1479 family protein</fullName>
    </submittedName>
</protein>
<accession>A0ACC6P099</accession>
<dbReference type="Proteomes" id="UP001364695">
    <property type="component" value="Unassembled WGS sequence"/>
</dbReference>
<gene>
    <name evidence="1" type="ORF">RV045_04195</name>
</gene>
<sequence>MNLQNPAQDRARQANEPHRERIMATKRELKSRITDLPQRFAAMTARIEAQLEQIERERAAGQEPVPQIEFADLDRITEAQKAHIRQRGCLVVRNVFDDARVQRWNESLSEYLARNDYLAKLAKDGAVDNYFSTLASAKPQIYGVFWSQAQMEARTDPAMAQVHRFMNRLWQFESERGREFDPDQSLVYADRVRFRQPGDASLGLSAHVDSGSIERWVDPAYQQVYRHVFGGDLAQYDPFDAWQRTQVREIPSPAVCRMFRSFQAWTALTPQGPGDGTLQLLPVADAMAWMLLRALQDDVPEDELCFAAAGRAMTIVPQYHELLLRGYGSIPHMQAGDTVWWHPDVLHGVEDVHRGTGYSSVMYIAPAPDCAKNREYAAMQRPAFESGRSAPDFAPDDFETTFEGRCTPADLSDLGRKVMGYAG</sequence>
<evidence type="ECO:0000313" key="1">
    <source>
        <dbReference type="EMBL" id="MEJ7137633.1"/>
    </source>
</evidence>
<dbReference type="EMBL" id="JAWDIE010000005">
    <property type="protein sequence ID" value="MEJ7137633.1"/>
    <property type="molecule type" value="Genomic_DNA"/>
</dbReference>
<proteinExistence type="predicted"/>
<organism evidence="1 2">
    <name type="scientific">Amphibiibacter pelophylacis</name>
    <dbReference type="NCBI Taxonomy" id="1799477"/>
    <lineage>
        <taxon>Bacteria</taxon>
        <taxon>Pseudomonadati</taxon>
        <taxon>Pseudomonadota</taxon>
        <taxon>Betaproteobacteria</taxon>
        <taxon>Burkholderiales</taxon>
        <taxon>Sphaerotilaceae</taxon>
        <taxon>Amphibiibacter</taxon>
    </lineage>
</organism>
<comment type="caution">
    <text evidence="1">The sequence shown here is derived from an EMBL/GenBank/DDBJ whole genome shotgun (WGS) entry which is preliminary data.</text>
</comment>